<dbReference type="AlphaFoldDB" id="A0A9P6M6I8"/>
<feature type="region of interest" description="Disordered" evidence="1">
    <location>
        <begin position="360"/>
        <end position="403"/>
    </location>
</feature>
<comment type="caution">
    <text evidence="3">The sequence shown here is derived from an EMBL/GenBank/DDBJ whole genome shotgun (WGS) entry which is preliminary data.</text>
</comment>
<evidence type="ECO:0000313" key="3">
    <source>
        <dbReference type="EMBL" id="KAF9967772.1"/>
    </source>
</evidence>
<dbReference type="EMBL" id="JAAAHY010000058">
    <property type="protein sequence ID" value="KAF9967772.1"/>
    <property type="molecule type" value="Genomic_DNA"/>
</dbReference>
<accession>A0A9P6M6I8</accession>
<evidence type="ECO:0000256" key="2">
    <source>
        <dbReference type="SAM" id="Phobius"/>
    </source>
</evidence>
<keyword evidence="2" id="KW-0472">Membrane</keyword>
<evidence type="ECO:0000256" key="1">
    <source>
        <dbReference type="SAM" id="MobiDB-lite"/>
    </source>
</evidence>
<proteinExistence type="predicted"/>
<dbReference type="Proteomes" id="UP000738359">
    <property type="component" value="Unassembled WGS sequence"/>
</dbReference>
<feature type="transmembrane region" description="Helical" evidence="2">
    <location>
        <begin position="210"/>
        <end position="230"/>
    </location>
</feature>
<feature type="transmembrane region" description="Helical" evidence="2">
    <location>
        <begin position="242"/>
        <end position="263"/>
    </location>
</feature>
<evidence type="ECO:0000313" key="4">
    <source>
        <dbReference type="Proteomes" id="UP000738359"/>
    </source>
</evidence>
<feature type="compositionally biased region" description="Polar residues" evidence="1">
    <location>
        <begin position="295"/>
        <end position="311"/>
    </location>
</feature>
<feature type="transmembrane region" description="Helical" evidence="2">
    <location>
        <begin position="116"/>
        <end position="138"/>
    </location>
</feature>
<feature type="transmembrane region" description="Helical" evidence="2">
    <location>
        <begin position="12"/>
        <end position="33"/>
    </location>
</feature>
<reference evidence="3" key="1">
    <citation type="journal article" date="2020" name="Fungal Divers.">
        <title>Resolving the Mortierellaceae phylogeny through synthesis of multi-gene phylogenetics and phylogenomics.</title>
        <authorList>
            <person name="Vandepol N."/>
            <person name="Liber J."/>
            <person name="Desiro A."/>
            <person name="Na H."/>
            <person name="Kennedy M."/>
            <person name="Barry K."/>
            <person name="Grigoriev I.V."/>
            <person name="Miller A.N."/>
            <person name="O'Donnell K."/>
            <person name="Stajich J.E."/>
            <person name="Bonito G."/>
        </authorList>
    </citation>
    <scope>NUCLEOTIDE SEQUENCE</scope>
    <source>
        <strain evidence="3">CK1249</strain>
    </source>
</reference>
<feature type="transmembrane region" description="Helical" evidence="2">
    <location>
        <begin position="172"/>
        <end position="189"/>
    </location>
</feature>
<feature type="transmembrane region" description="Helical" evidence="2">
    <location>
        <begin position="45"/>
        <end position="66"/>
    </location>
</feature>
<keyword evidence="2" id="KW-1133">Transmembrane helix</keyword>
<feature type="transmembrane region" description="Helical" evidence="2">
    <location>
        <begin position="86"/>
        <end position="104"/>
    </location>
</feature>
<keyword evidence="4" id="KW-1185">Reference proteome</keyword>
<dbReference type="OrthoDB" id="2334596at2759"/>
<feature type="region of interest" description="Disordered" evidence="1">
    <location>
        <begin position="273"/>
        <end position="319"/>
    </location>
</feature>
<protein>
    <submittedName>
        <fullName evidence="3">Uncharacterized protein</fullName>
    </submittedName>
</protein>
<sequence length="403" mass="45275">MGASLIATEINFSTAFGALLVGASIILTVHSLARMIFLKRTASKYHLFPIINVAQFINQLCVFFLITTAFDTISLRTALWLNVINNIAYFITKPVTMYLAYLRCSAVFPAFRKLDWLHFFLIAFRAAELFAIVIVNIIQNELCEGSVAKGTRCAGLAVAWTIRDVGAPVFRFYYILCEGIFYFKLFTTLREMSHGKNHELIQYRRLQTTLFSIDLILLIFMSIYRIIGIFNPNLPTYVYYELFSSTLTIFTLTEFGLNIRMLFNSVSEGKSHSGAVSDGSHGPPGSRPSKHEMGSISSNRPRPLTNNSTTPLAGDAAGFGNRSDVEIQASSQQHLDYIPYSGSSSPTATIPQHSSWMRYPFSPPNELAARSYDDDTYQHPLHHEKHTAHDRALSIPTRSPARR</sequence>
<name>A0A9P6M6I8_MORAP</name>
<keyword evidence="2" id="KW-0812">Transmembrane</keyword>
<gene>
    <name evidence="3" type="ORF">BGZ70_008250</name>
</gene>
<organism evidence="3 4">
    <name type="scientific">Mortierella alpina</name>
    <name type="common">Oleaginous fungus</name>
    <name type="synonym">Mortierella renispora</name>
    <dbReference type="NCBI Taxonomy" id="64518"/>
    <lineage>
        <taxon>Eukaryota</taxon>
        <taxon>Fungi</taxon>
        <taxon>Fungi incertae sedis</taxon>
        <taxon>Mucoromycota</taxon>
        <taxon>Mortierellomycotina</taxon>
        <taxon>Mortierellomycetes</taxon>
        <taxon>Mortierellales</taxon>
        <taxon>Mortierellaceae</taxon>
        <taxon>Mortierella</taxon>
    </lineage>
</organism>